<dbReference type="Pfam" id="PF25276">
    <property type="entry name" value="DUF7870"/>
    <property type="match status" value="1"/>
</dbReference>
<proteinExistence type="predicted"/>
<dbReference type="AlphaFoldDB" id="A0A5C7H6L5"/>
<accession>A0A5C7H6L5</accession>
<dbReference type="InterPro" id="IPR057192">
    <property type="entry name" value="DUF7870"/>
</dbReference>
<feature type="domain" description="DUF7870" evidence="1">
    <location>
        <begin position="246"/>
        <end position="413"/>
    </location>
</feature>
<organism evidence="2 3">
    <name type="scientific">Acer yangbiense</name>
    <dbReference type="NCBI Taxonomy" id="1000413"/>
    <lineage>
        <taxon>Eukaryota</taxon>
        <taxon>Viridiplantae</taxon>
        <taxon>Streptophyta</taxon>
        <taxon>Embryophyta</taxon>
        <taxon>Tracheophyta</taxon>
        <taxon>Spermatophyta</taxon>
        <taxon>Magnoliopsida</taxon>
        <taxon>eudicotyledons</taxon>
        <taxon>Gunneridae</taxon>
        <taxon>Pentapetalae</taxon>
        <taxon>rosids</taxon>
        <taxon>malvids</taxon>
        <taxon>Sapindales</taxon>
        <taxon>Sapindaceae</taxon>
        <taxon>Hippocastanoideae</taxon>
        <taxon>Acereae</taxon>
        <taxon>Acer</taxon>
    </lineage>
</organism>
<dbReference type="EMBL" id="VAHF01000010">
    <property type="protein sequence ID" value="TXG52688.1"/>
    <property type="molecule type" value="Genomic_DNA"/>
</dbReference>
<gene>
    <name evidence="2" type="ORF">EZV62_021857</name>
</gene>
<keyword evidence="3" id="KW-1185">Reference proteome</keyword>
<protein>
    <recommendedName>
        <fullName evidence="1">DUF7870 domain-containing protein</fullName>
    </recommendedName>
</protein>
<dbReference type="Proteomes" id="UP000323000">
    <property type="component" value="Chromosome 10"/>
</dbReference>
<evidence type="ECO:0000259" key="1">
    <source>
        <dbReference type="Pfam" id="PF25276"/>
    </source>
</evidence>
<reference evidence="3" key="1">
    <citation type="journal article" date="2019" name="Gigascience">
        <title>De novo genome assembly of the endangered Acer yangbiense, a plant species with extremely small populations endemic to Yunnan Province, China.</title>
        <authorList>
            <person name="Yang J."/>
            <person name="Wariss H.M."/>
            <person name="Tao L."/>
            <person name="Zhang R."/>
            <person name="Yun Q."/>
            <person name="Hollingsworth P."/>
            <person name="Dao Z."/>
            <person name="Luo G."/>
            <person name="Guo H."/>
            <person name="Ma Y."/>
            <person name="Sun W."/>
        </authorList>
    </citation>
    <scope>NUCLEOTIDE SEQUENCE [LARGE SCALE GENOMIC DNA]</scope>
    <source>
        <strain evidence="3">cv. Malutang</strain>
    </source>
</reference>
<evidence type="ECO:0000313" key="3">
    <source>
        <dbReference type="Proteomes" id="UP000323000"/>
    </source>
</evidence>
<sequence length="414" mass="47141">MINNFLGMAIQIVEGFKSKRHINNCYNKRSYLGLLSNRYLIVRIPDSRILKLLCQSLFIGLFILSFPLLGSSFGGSLIDVNDREFGTDHRDPMINFEHLPLLFRDLKNEGILKTGDRALFVASNGGENAVYSSQILSNNDIELVSANDFDRQNAMSKDSFDFIFTHSYSATADFIERTLKPGGVAVIQTNQNPSSSFDMPLNYKIVYLRQFDVTVLAMRKTNNDEPVYSGTHRRLLNSKEAKKAALNKLEDVLLEPPRARSRRSSKYLKKTKYLPDLMGDSLESYPRRVFIDVGLPGSGTGWFAKNYPTRNRDFEIYKIETVTEESSGKEVPQVAEIGMSNWLRNNVKEEDYVVMKAEAEVVEEMTKSTAIELVDELFLECKPKGNGQRMAYWQCLALYGKLRDEGVAVHQWWG</sequence>
<name>A0A5C7H6L5_9ROSI</name>
<dbReference type="PANTHER" id="PTHR33597">
    <property type="entry name" value="OS02G0760400 PROTEIN"/>
    <property type="match status" value="1"/>
</dbReference>
<evidence type="ECO:0000313" key="2">
    <source>
        <dbReference type="EMBL" id="TXG52688.1"/>
    </source>
</evidence>
<dbReference type="OrthoDB" id="1919622at2759"/>
<comment type="caution">
    <text evidence="2">The sequence shown here is derived from an EMBL/GenBank/DDBJ whole genome shotgun (WGS) entry which is preliminary data.</text>
</comment>
<dbReference type="PANTHER" id="PTHR33597:SF11">
    <property type="entry name" value="OS07G0620600 PROTEIN"/>
    <property type="match status" value="1"/>
</dbReference>